<evidence type="ECO:0000256" key="1">
    <source>
        <dbReference type="SAM" id="MobiDB-lite"/>
    </source>
</evidence>
<gene>
    <name evidence="2" type="ORF">AB0470_20795</name>
</gene>
<dbReference type="Proteomes" id="UP001553148">
    <property type="component" value="Unassembled WGS sequence"/>
</dbReference>
<evidence type="ECO:0000313" key="3">
    <source>
        <dbReference type="Proteomes" id="UP001553148"/>
    </source>
</evidence>
<feature type="region of interest" description="Disordered" evidence="1">
    <location>
        <begin position="154"/>
        <end position="180"/>
    </location>
</feature>
<name>A0ABV3KRP3_STRGS</name>
<organism evidence="2 3">
    <name type="scientific">Streptomyces griseosporeus</name>
    <dbReference type="NCBI Taxonomy" id="1910"/>
    <lineage>
        <taxon>Bacteria</taxon>
        <taxon>Bacillati</taxon>
        <taxon>Actinomycetota</taxon>
        <taxon>Actinomycetes</taxon>
        <taxon>Kitasatosporales</taxon>
        <taxon>Streptomycetaceae</taxon>
        <taxon>Streptomyces</taxon>
    </lineage>
</organism>
<accession>A0ABV3KRP3</accession>
<keyword evidence="3" id="KW-1185">Reference proteome</keyword>
<feature type="compositionally biased region" description="Low complexity" evidence="1">
    <location>
        <begin position="160"/>
        <end position="180"/>
    </location>
</feature>
<reference evidence="2 3" key="1">
    <citation type="submission" date="2024-06" db="EMBL/GenBank/DDBJ databases">
        <title>The Natural Products Discovery Center: Release of the First 8490 Sequenced Strains for Exploring Actinobacteria Biosynthetic Diversity.</title>
        <authorList>
            <person name="Kalkreuter E."/>
            <person name="Kautsar S.A."/>
            <person name="Yang D."/>
            <person name="Bader C.D."/>
            <person name="Teijaro C.N."/>
            <person name="Fluegel L."/>
            <person name="Davis C.M."/>
            <person name="Simpson J.R."/>
            <person name="Lauterbach L."/>
            <person name="Steele A.D."/>
            <person name="Gui C."/>
            <person name="Meng S."/>
            <person name="Li G."/>
            <person name="Viehrig K."/>
            <person name="Ye F."/>
            <person name="Su P."/>
            <person name="Kiefer A.F."/>
            <person name="Nichols A."/>
            <person name="Cepeda A.J."/>
            <person name="Yan W."/>
            <person name="Fan B."/>
            <person name="Jiang Y."/>
            <person name="Adhikari A."/>
            <person name="Zheng C.-J."/>
            <person name="Schuster L."/>
            <person name="Cowan T.M."/>
            <person name="Smanski M.J."/>
            <person name="Chevrette M.G."/>
            <person name="De Carvalho L.P.S."/>
            <person name="Shen B."/>
        </authorList>
    </citation>
    <scope>NUCLEOTIDE SEQUENCE [LARGE SCALE GENOMIC DNA]</scope>
    <source>
        <strain evidence="2 3">NPDC052360</strain>
    </source>
</reference>
<sequence>MDAGLRVLGQLPQVGDVLRVSCPFTEARVVRVTRDEISVEWPWGRIDPRSALRWNGRRAIPRATPPGTWGGLFQVAPGDEPLLAGGVCRVGIPETLVRVVDTGHYDPPLDVGWLPRPHTLLIVAPAEGTRTDEDEADTIEVESAAPLVIELVQQARHTQGAAPSSLSPSSSGPSGRSAEV</sequence>
<evidence type="ECO:0000313" key="2">
    <source>
        <dbReference type="EMBL" id="MEV8461980.1"/>
    </source>
</evidence>
<comment type="caution">
    <text evidence="2">The sequence shown here is derived from an EMBL/GenBank/DDBJ whole genome shotgun (WGS) entry which is preliminary data.</text>
</comment>
<proteinExistence type="predicted"/>
<dbReference type="RefSeq" id="WP_162655617.1">
    <property type="nucleotide sequence ID" value="NZ_JBFAUJ010000008.1"/>
</dbReference>
<protein>
    <submittedName>
        <fullName evidence="2">Uncharacterized protein</fullName>
    </submittedName>
</protein>
<dbReference type="EMBL" id="JBFAUJ010000008">
    <property type="protein sequence ID" value="MEV8461980.1"/>
    <property type="molecule type" value="Genomic_DNA"/>
</dbReference>